<dbReference type="Proteomes" id="UP000063953">
    <property type="component" value="Chromosome"/>
</dbReference>
<evidence type="ECO:0000256" key="1">
    <source>
        <dbReference type="ARBA" id="ARBA00004453"/>
    </source>
</evidence>
<dbReference type="PATRIC" id="fig|1698449.3.peg.1933"/>
<dbReference type="GO" id="GO:0003690">
    <property type="term" value="F:double-stranded DNA binding"/>
    <property type="evidence" value="ECO:0007669"/>
    <property type="project" value="TreeGrafter"/>
</dbReference>
<dbReference type="NCBIfam" id="NF001557">
    <property type="entry name" value="PRK00378.1"/>
    <property type="match status" value="1"/>
</dbReference>
<comment type="subcellular location">
    <subcellularLocation>
        <location evidence="1">Cytoplasm</location>
        <location evidence="1">Nucleoid</location>
    </subcellularLocation>
</comment>
<dbReference type="PANTHER" id="PTHR38772">
    <property type="match status" value="1"/>
</dbReference>
<proteinExistence type="inferred from homology"/>
<dbReference type="GO" id="GO:0003727">
    <property type="term" value="F:single-stranded RNA binding"/>
    <property type="evidence" value="ECO:0007669"/>
    <property type="project" value="TreeGrafter"/>
</dbReference>
<dbReference type="STRING" id="1697053.AKN87_00125"/>
<dbReference type="EMBL" id="CP012365">
    <property type="protein sequence ID" value="AKX60158.1"/>
    <property type="molecule type" value="Genomic_DNA"/>
</dbReference>
<accession>A0A0K1XG66</accession>
<dbReference type="GO" id="GO:0043590">
    <property type="term" value="C:bacterial nucleoid"/>
    <property type="evidence" value="ECO:0007669"/>
    <property type="project" value="TreeGrafter"/>
</dbReference>
<evidence type="ECO:0000313" key="4">
    <source>
        <dbReference type="EMBL" id="AKX60158.1"/>
    </source>
</evidence>
<evidence type="ECO:0000313" key="5">
    <source>
        <dbReference type="Proteomes" id="UP000063953"/>
    </source>
</evidence>
<sequence length="334" mass="38185">MPINHCIVHLVDKKPTEATARLHPRMEELPIDESLENLLLDLIQHYNAKPSKVWGHFDPDSENSWSFQQALEEFLAEKSGFVAFTTQATEFFKLQLDSVEMSSGGHLIFFNYQQGVTDYLLLALLPHSETYAISERLELNSVSHLDLAQIQLAARINLSEWKNNPQSKQYLSLIKGRSSKKVADFFLTFLDAIEGVSAPNETRTLLKAFSDYVESEDLADEQTKQKTDALVAYTNEQVRRGQPVALHDLSEVLDEENPQAFYDYIRHKDYGLAPEIPADKRTINQFRRFTGRAEGLSISFESHLLGSKIDYDAEQDVLIIRQLPTQLKNQLIRK</sequence>
<reference evidence="4 5" key="1">
    <citation type="journal article" date="2015" name="Genome Announc.">
        <title>Genome Sequences of Oblitimonas alkaliphila gen. nov. sp. nov. (Proposed), a Novel Bacterium of the Pseudomonadaceae Family.</title>
        <authorList>
            <person name="Lauer A.C."/>
            <person name="Nicholson A.C."/>
            <person name="Humrighouse B.W."/>
            <person name="Emery B."/>
            <person name="Drobish A."/>
            <person name="Juieng P."/>
            <person name="Loparev V."/>
            <person name="McQuiston J.R."/>
        </authorList>
    </citation>
    <scope>NUCLEOTIDE SEQUENCE [LARGE SCALE GENOMIC DNA]</scope>
    <source>
        <strain evidence="4 5">E5571</strain>
    </source>
</reference>
<dbReference type="AlphaFoldDB" id="A0A0K1XG66"/>
<gene>
    <name evidence="4" type="ORF">AKN88_09630</name>
</gene>
<name>A0A0K1XG66_9GAMM</name>
<keyword evidence="5" id="KW-1185">Reference proteome</keyword>
<dbReference type="RefSeq" id="WP_053101459.1">
    <property type="nucleotide sequence ID" value="NZ_CP012365.1"/>
</dbReference>
<organism evidence="4 5">
    <name type="scientific">Thiopseudomonas alkaliphila</name>
    <dbReference type="NCBI Taxonomy" id="1697053"/>
    <lineage>
        <taxon>Bacteria</taxon>
        <taxon>Pseudomonadati</taxon>
        <taxon>Pseudomonadota</taxon>
        <taxon>Gammaproteobacteria</taxon>
        <taxon>Pseudomonadales</taxon>
        <taxon>Pseudomonadaceae</taxon>
        <taxon>Thiopseudomonas</taxon>
    </lineage>
</organism>
<evidence type="ECO:0000256" key="2">
    <source>
        <dbReference type="ARBA" id="ARBA00009035"/>
    </source>
</evidence>
<comment type="similarity">
    <text evidence="2">Belongs to the YejK family.</text>
</comment>
<keyword evidence="3" id="KW-0963">Cytoplasm</keyword>
<dbReference type="PANTHER" id="PTHR38772:SF1">
    <property type="entry name" value="NUCLEOID-ASSOCIATED PROTEIN YEJK"/>
    <property type="match status" value="1"/>
</dbReference>
<evidence type="ECO:0000256" key="3">
    <source>
        <dbReference type="ARBA" id="ARBA00022490"/>
    </source>
</evidence>
<protein>
    <submittedName>
        <fullName evidence="4">Nucleoid-associated protein</fullName>
    </submittedName>
</protein>
<dbReference type="InterPro" id="IPR007358">
    <property type="entry name" value="Nucleoid_associated_NdpA"/>
</dbReference>
<dbReference type="Pfam" id="PF04245">
    <property type="entry name" value="NA37"/>
    <property type="match status" value="1"/>
</dbReference>